<dbReference type="InterPro" id="IPR005793">
    <property type="entry name" value="Formyl_trans_C"/>
</dbReference>
<keyword evidence="3" id="KW-0371">Homeobox</keyword>
<gene>
    <name evidence="3" type="ORF">MNBD_GAMMA25-2565</name>
</gene>
<dbReference type="InterPro" id="IPR036477">
    <property type="entry name" value="Formyl_transf_N_sf"/>
</dbReference>
<evidence type="ECO:0000313" key="3">
    <source>
        <dbReference type="EMBL" id="VAX06016.1"/>
    </source>
</evidence>
<dbReference type="GO" id="GO:0003677">
    <property type="term" value="F:DNA binding"/>
    <property type="evidence" value="ECO:0007669"/>
    <property type="project" value="UniProtKB-KW"/>
</dbReference>
<dbReference type="PANTHER" id="PTHR43388">
    <property type="entry name" value="HYDROGENASE MATURATION FACTOR HOXX"/>
    <property type="match status" value="1"/>
</dbReference>
<feature type="domain" description="Formyl transferase C-terminal" evidence="2">
    <location>
        <begin position="176"/>
        <end position="256"/>
    </location>
</feature>
<dbReference type="GO" id="GO:0003824">
    <property type="term" value="F:catalytic activity"/>
    <property type="evidence" value="ECO:0007669"/>
    <property type="project" value="InterPro"/>
</dbReference>
<dbReference type="InterPro" id="IPR001753">
    <property type="entry name" value="Enoyl-CoA_hydra/iso"/>
</dbReference>
<dbReference type="EMBL" id="UOFY01000005">
    <property type="protein sequence ID" value="VAX06016.1"/>
    <property type="molecule type" value="Genomic_DNA"/>
</dbReference>
<dbReference type="SUPFAM" id="SSF52096">
    <property type="entry name" value="ClpP/crotonase"/>
    <property type="match status" value="1"/>
</dbReference>
<feature type="domain" description="Formyl transferase N-terminal" evidence="1">
    <location>
        <begin position="40"/>
        <end position="143"/>
    </location>
</feature>
<dbReference type="SUPFAM" id="SSF53328">
    <property type="entry name" value="Formyltransferase"/>
    <property type="match status" value="1"/>
</dbReference>
<name>A0A3B1AJC2_9ZZZZ</name>
<dbReference type="Gene3D" id="3.90.226.10">
    <property type="entry name" value="2-enoyl-CoA Hydratase, Chain A, domain 1"/>
    <property type="match status" value="1"/>
</dbReference>
<dbReference type="CDD" id="cd06558">
    <property type="entry name" value="crotonase-like"/>
    <property type="match status" value="1"/>
</dbReference>
<evidence type="ECO:0000259" key="1">
    <source>
        <dbReference type="Pfam" id="PF00551"/>
    </source>
</evidence>
<dbReference type="Pfam" id="PF00378">
    <property type="entry name" value="ECH_1"/>
    <property type="match status" value="1"/>
</dbReference>
<evidence type="ECO:0000259" key="2">
    <source>
        <dbReference type="Pfam" id="PF02911"/>
    </source>
</evidence>
<dbReference type="Pfam" id="PF02911">
    <property type="entry name" value="Formyl_trans_C"/>
    <property type="match status" value="1"/>
</dbReference>
<reference evidence="3" key="1">
    <citation type="submission" date="2018-06" db="EMBL/GenBank/DDBJ databases">
        <authorList>
            <person name="Zhirakovskaya E."/>
        </authorList>
    </citation>
    <scope>NUCLEOTIDE SEQUENCE</scope>
</reference>
<dbReference type="InterPro" id="IPR011034">
    <property type="entry name" value="Formyl_transferase-like_C_sf"/>
</dbReference>
<protein>
    <submittedName>
        <fullName evidence="3">Hydrogenase assembly protein HoxX</fullName>
    </submittedName>
</protein>
<dbReference type="CDD" id="cd08701">
    <property type="entry name" value="FMT_C_HypX"/>
    <property type="match status" value="1"/>
</dbReference>
<dbReference type="InterPro" id="IPR002376">
    <property type="entry name" value="Formyl_transf_N"/>
</dbReference>
<accession>A0A3B1AJC2</accession>
<dbReference type="InterPro" id="IPR009188">
    <property type="entry name" value="NiFe-hyd_mat_HypX/HoxX"/>
</dbReference>
<organism evidence="3">
    <name type="scientific">hydrothermal vent metagenome</name>
    <dbReference type="NCBI Taxonomy" id="652676"/>
    <lineage>
        <taxon>unclassified sequences</taxon>
        <taxon>metagenomes</taxon>
        <taxon>ecological metagenomes</taxon>
    </lineage>
</organism>
<dbReference type="CDD" id="cd08650">
    <property type="entry name" value="FMT_core_HypX_N"/>
    <property type="match status" value="1"/>
</dbReference>
<dbReference type="SUPFAM" id="SSF50486">
    <property type="entry name" value="FMT C-terminal domain-like"/>
    <property type="match status" value="1"/>
</dbReference>
<dbReference type="InterPro" id="IPR029045">
    <property type="entry name" value="ClpP/crotonase-like_dom_sf"/>
</dbReference>
<dbReference type="Pfam" id="PF00551">
    <property type="entry name" value="Formyl_trans_N"/>
    <property type="match status" value="1"/>
</dbReference>
<dbReference type="PANTHER" id="PTHR43388:SF1">
    <property type="entry name" value="HYDROGENASE MATURATION FACTOR HOXX"/>
    <property type="match status" value="1"/>
</dbReference>
<dbReference type="AlphaFoldDB" id="A0A3B1AJC2"/>
<dbReference type="PIRSF" id="PIRSF006787">
    <property type="entry name" value="Hydrgn_mat_HoxX"/>
    <property type="match status" value="1"/>
</dbReference>
<sequence>MRILFLTHAFNSLTQRLFVELQARGHEISVEFDINDTLALEAVERYQPDLIVAPFLKRAIAETIWRQHVCLIVHPGVPGDRGPSALDWAILRQEKRWAVTVLQANAKMDAGDIWASCEFEMREASKSSLYRNEMTEAAVEAVLLAVNRFQAGGFIPQALDYSKLEVRGEQRPLMRQLDRAIDWSKDTTETILRKIRSADGFPGVCDRLFGRELFLYDARPEKVLRGKAGDVIARCGGAICCATIDAAIWFGHLRDKQHEHPFKLPASKLLAAEVADLPEISSDQDSGYRDIWYEEEGEVGYLHFPFYNGALGSEQCQRLRKAYIEARQCRTRIIVLMGGADYWSNGMHLNLIEAADSAADESWKNINAIDDMVLEIINTDSHLTIAALQGNSGAGGVFLARAADEVWAREGVILNPHYKDMGNLYGSEYWSYLLPRYAGAENAETIIQARLPMGMREAQSLGLVNEVFEKKIDNFVCAVKRRAASMVAVPAFTARLQYKQQRRLADELQKPLQQYREQELEKMQLNFYGFDPSYHIARYNFVYKVPRSRTPITIARHRRTAERLGRLI</sequence>
<dbReference type="InterPro" id="IPR047180">
    <property type="entry name" value="HoxX-like"/>
</dbReference>
<dbReference type="Gene3D" id="3.40.50.12230">
    <property type="match status" value="1"/>
</dbReference>
<proteinExistence type="predicted"/>